<evidence type="ECO:0000313" key="2">
    <source>
        <dbReference type="Proteomes" id="UP001497497"/>
    </source>
</evidence>
<protein>
    <submittedName>
        <fullName evidence="1">Uncharacterized protein</fullName>
    </submittedName>
</protein>
<dbReference type="InterPro" id="IPR012674">
    <property type="entry name" value="Calycin"/>
</dbReference>
<comment type="caution">
    <text evidence="1">The sequence shown here is derived from an EMBL/GenBank/DDBJ whole genome shotgun (WGS) entry which is preliminary data.</text>
</comment>
<sequence length="152" mass="17177">MDSGFFGTWEVDNSKTTGLEEFGKVMGFSEEKIQKYKELQYSVTLSLDGETYKIVIDFKGKVPNATYELKLGEEVDYKSIDGYTAKLTLSVVDGKSVETYVYAEKSLTWTVTRTVDGDVMTAVSTTSLWSASIYFFLFFGDHGFCFLKNLFN</sequence>
<evidence type="ECO:0000313" key="1">
    <source>
        <dbReference type="EMBL" id="CAL1525856.1"/>
    </source>
</evidence>
<dbReference type="CDD" id="cd00742">
    <property type="entry name" value="FABP"/>
    <property type="match status" value="1"/>
</dbReference>
<dbReference type="AlphaFoldDB" id="A0AAV2GXX4"/>
<dbReference type="GO" id="GO:0008289">
    <property type="term" value="F:lipid binding"/>
    <property type="evidence" value="ECO:0007669"/>
    <property type="project" value="UniProtKB-KW"/>
</dbReference>
<name>A0AAV2GXX4_LYMST</name>
<dbReference type="EMBL" id="CAXITT010000001">
    <property type="protein sequence ID" value="CAL1525856.1"/>
    <property type="molecule type" value="Genomic_DNA"/>
</dbReference>
<reference evidence="1 2" key="1">
    <citation type="submission" date="2024-04" db="EMBL/GenBank/DDBJ databases">
        <authorList>
            <consortium name="Genoscope - CEA"/>
            <person name="William W."/>
        </authorList>
    </citation>
    <scope>NUCLEOTIDE SEQUENCE [LARGE SCALE GENOMIC DNA]</scope>
</reference>
<dbReference type="Gene3D" id="2.40.128.20">
    <property type="match status" value="1"/>
</dbReference>
<accession>A0AAV2GXX4</accession>
<organism evidence="1 2">
    <name type="scientific">Lymnaea stagnalis</name>
    <name type="common">Great pond snail</name>
    <name type="synonym">Helix stagnalis</name>
    <dbReference type="NCBI Taxonomy" id="6523"/>
    <lineage>
        <taxon>Eukaryota</taxon>
        <taxon>Metazoa</taxon>
        <taxon>Spiralia</taxon>
        <taxon>Lophotrochozoa</taxon>
        <taxon>Mollusca</taxon>
        <taxon>Gastropoda</taxon>
        <taxon>Heterobranchia</taxon>
        <taxon>Euthyneura</taxon>
        <taxon>Panpulmonata</taxon>
        <taxon>Hygrophila</taxon>
        <taxon>Lymnaeoidea</taxon>
        <taxon>Lymnaeidae</taxon>
        <taxon>Lymnaea</taxon>
    </lineage>
</organism>
<keyword evidence="2" id="KW-1185">Reference proteome</keyword>
<proteinExistence type="predicted"/>
<gene>
    <name evidence="1" type="ORF">GSLYS_00000033001</name>
</gene>
<dbReference type="SUPFAM" id="SSF50814">
    <property type="entry name" value="Lipocalins"/>
    <property type="match status" value="1"/>
</dbReference>
<dbReference type="Proteomes" id="UP001497497">
    <property type="component" value="Unassembled WGS sequence"/>
</dbReference>